<name>A0A292PQ48_9PEZI</name>
<evidence type="ECO:0000313" key="3">
    <source>
        <dbReference type="Proteomes" id="UP001412239"/>
    </source>
</evidence>
<sequence>MRELSIAMSLPTILTSPYSSSKRTKSQRKPSVSLVNSTFTNSAPFEDDKQWKLVITTNSMVRVWDRDGCNHVFTSGSDGIVAAKGAKDGSVLAIADSEAVMLHQIEEGQNKSYRLKGAQHCRLLQYDHESRSLFFTDSIHNSVRAYSLKENKVFDAAKAHPSAVVSFAISCDSNLILSCSADPPVIQVYNRLLTTTVAVVPHASKASVNICVFHPTRRNIFVLVFSDGVLAAYDYSKISGGTSARRDDRVGIGQGGLKEIHTFRHLHDSSVAGSSGITGIQFLPGYRSRAVTVGEDGRIFLVDFGMRDTLGSWHIGAPATSLAVRTTAGKNSDHDDPKAYFVAVGSVHGKCYVYNGHGNKIGEQIVDAEGGRVLGVEWVAGDVCIPLGSGTYDPNLSSRKRSRSGPEPPTKAREGLRTRAGGRLTTENRNPSRSPEHQSTTTRGRDIGNSFPKLGMEEELESKDVGEVADQGYMRLFSPVKKKRPPRASSMDEKKPTPSKQNLGPQERALKMETQRSSVGAPSLWSESGEKTPLPLAQVIRNDGPAQAPNTMTKTEGKAVHKQGRDWKYTMTTESSVTVQRVPSGTSQGQQVSDKTHDGKLLSDIRSVRERVMGQSGRPVRGNLALFAPYMPGKSKKEHSLSSGVAREKRSSPERLATDLRPESSSRARAAGVMDGSGDGGKAAPQAVDETVTTVADDEAKDVDDESFEADIWLVEGKEARRSRKRKQSNADQAAETLLGLEDSSGSKRSLTSSFKSRKTVSWKDETRMIRDAPIIHDTGDHSFPPGPLDSGSPEPEGSGQDISSPPYRPPTTGSFSGSASFSPIGMRLPGPENTELRSALRNMVMEMQIAFKSEVTDMRAEMSERFRQQDILLRNLSHEVQMARQENQNLRNQLSRQPT</sequence>
<feature type="compositionally biased region" description="Basic and acidic residues" evidence="1">
    <location>
        <begin position="594"/>
        <end position="607"/>
    </location>
</feature>
<dbReference type="InterPro" id="IPR036322">
    <property type="entry name" value="WD40_repeat_dom_sf"/>
</dbReference>
<accession>A0A292PQ48</accession>
<feature type="region of interest" description="Disordered" evidence="1">
    <location>
        <begin position="714"/>
        <end position="833"/>
    </location>
</feature>
<dbReference type="SUPFAM" id="SSF50978">
    <property type="entry name" value="WD40 repeat-like"/>
    <property type="match status" value="1"/>
</dbReference>
<dbReference type="EMBL" id="LN891122">
    <property type="protein sequence ID" value="CUS08600.1"/>
    <property type="molecule type" value="Genomic_DNA"/>
</dbReference>
<feature type="compositionally biased region" description="Basic and acidic residues" evidence="1">
    <location>
        <begin position="646"/>
        <end position="666"/>
    </location>
</feature>
<evidence type="ECO:0008006" key="4">
    <source>
        <dbReference type="Google" id="ProtNLM"/>
    </source>
</evidence>
<evidence type="ECO:0000256" key="1">
    <source>
        <dbReference type="SAM" id="MobiDB-lite"/>
    </source>
</evidence>
<proteinExistence type="predicted"/>
<feature type="compositionally biased region" description="Basic and acidic residues" evidence="1">
    <location>
        <begin position="762"/>
        <end position="781"/>
    </location>
</feature>
<dbReference type="InterPro" id="IPR001680">
    <property type="entry name" value="WD40_rpt"/>
</dbReference>
<gene>
    <name evidence="2" type="ORF">GSTUAT00007317001</name>
</gene>
<feature type="compositionally biased region" description="Polar residues" evidence="1">
    <location>
        <begin position="425"/>
        <end position="442"/>
    </location>
</feature>
<dbReference type="Proteomes" id="UP001412239">
    <property type="component" value="Unassembled WGS sequence"/>
</dbReference>
<keyword evidence="3" id="KW-1185">Reference proteome</keyword>
<feature type="region of interest" description="Disordered" evidence="1">
    <location>
        <begin position="390"/>
        <end position="607"/>
    </location>
</feature>
<feature type="compositionally biased region" description="Polar residues" evidence="1">
    <location>
        <begin position="570"/>
        <end position="593"/>
    </location>
</feature>
<dbReference type="AlphaFoldDB" id="A0A292PQ48"/>
<dbReference type="SMART" id="SM00320">
    <property type="entry name" value="WD40"/>
    <property type="match status" value="4"/>
</dbReference>
<feature type="compositionally biased region" description="Basic and acidic residues" evidence="1">
    <location>
        <begin position="555"/>
        <end position="568"/>
    </location>
</feature>
<evidence type="ECO:0000313" key="2">
    <source>
        <dbReference type="EMBL" id="CUS08600.1"/>
    </source>
</evidence>
<organism evidence="2 3">
    <name type="scientific">Tuber aestivum</name>
    <name type="common">summer truffle</name>
    <dbReference type="NCBI Taxonomy" id="59557"/>
    <lineage>
        <taxon>Eukaryota</taxon>
        <taxon>Fungi</taxon>
        <taxon>Dikarya</taxon>
        <taxon>Ascomycota</taxon>
        <taxon>Pezizomycotina</taxon>
        <taxon>Pezizomycetes</taxon>
        <taxon>Pezizales</taxon>
        <taxon>Tuberaceae</taxon>
        <taxon>Tuber</taxon>
    </lineage>
</organism>
<dbReference type="Gene3D" id="2.130.10.10">
    <property type="entry name" value="YVTN repeat-like/Quinoprotein amine dehydrogenase"/>
    <property type="match status" value="2"/>
</dbReference>
<protein>
    <recommendedName>
        <fullName evidence="4">WD40 repeat-like protein</fullName>
    </recommendedName>
</protein>
<feature type="region of interest" description="Disordered" evidence="1">
    <location>
        <begin position="632"/>
        <end position="691"/>
    </location>
</feature>
<dbReference type="InterPro" id="IPR015943">
    <property type="entry name" value="WD40/YVTN_repeat-like_dom_sf"/>
</dbReference>
<feature type="compositionally biased region" description="Low complexity" evidence="1">
    <location>
        <begin position="811"/>
        <end position="823"/>
    </location>
</feature>
<reference evidence="2" key="1">
    <citation type="submission" date="2015-10" db="EMBL/GenBank/DDBJ databases">
        <authorList>
            <person name="Regsiter A."/>
            <person name="william w."/>
        </authorList>
    </citation>
    <scope>NUCLEOTIDE SEQUENCE</scope>
    <source>
        <strain evidence="2">Montdore</strain>
    </source>
</reference>